<sequence length="53" mass="6180">MEVKNGPIISDFADGIKIRGYDKEELLLLRGRKLVIKEYKEVGGKHYFELIEK</sequence>
<gene>
    <name evidence="1" type="ORF">CLV73_2905</name>
</gene>
<evidence type="ECO:0000313" key="2">
    <source>
        <dbReference type="Proteomes" id="UP000228740"/>
    </source>
</evidence>
<evidence type="ECO:0000313" key="1">
    <source>
        <dbReference type="EMBL" id="PJJ64544.1"/>
    </source>
</evidence>
<dbReference type="AlphaFoldDB" id="A0A2M9C264"/>
<organism evidence="1 2">
    <name type="scientific">Chryseobacterium geocarposphaerae</name>
    <dbReference type="NCBI Taxonomy" id="1416776"/>
    <lineage>
        <taxon>Bacteria</taxon>
        <taxon>Pseudomonadati</taxon>
        <taxon>Bacteroidota</taxon>
        <taxon>Flavobacteriia</taxon>
        <taxon>Flavobacteriales</taxon>
        <taxon>Weeksellaceae</taxon>
        <taxon>Chryseobacterium group</taxon>
        <taxon>Chryseobacterium</taxon>
    </lineage>
</organism>
<reference evidence="1 2" key="1">
    <citation type="submission" date="2017-11" db="EMBL/GenBank/DDBJ databases">
        <title>Genomic Encyclopedia of Archaeal and Bacterial Type Strains, Phase II (KMG-II): From Individual Species to Whole Genera.</title>
        <authorList>
            <person name="Goeker M."/>
        </authorList>
    </citation>
    <scope>NUCLEOTIDE SEQUENCE [LARGE SCALE GENOMIC DNA]</scope>
    <source>
        <strain evidence="1 2">DSM 27617</strain>
    </source>
</reference>
<comment type="caution">
    <text evidence="1">The sequence shown here is derived from an EMBL/GenBank/DDBJ whole genome shotgun (WGS) entry which is preliminary data.</text>
</comment>
<proteinExistence type="predicted"/>
<name>A0A2M9C264_9FLAO</name>
<dbReference type="EMBL" id="PGFD01000002">
    <property type="protein sequence ID" value="PJJ64544.1"/>
    <property type="molecule type" value="Genomic_DNA"/>
</dbReference>
<accession>A0A2M9C264</accession>
<dbReference type="Proteomes" id="UP000228740">
    <property type="component" value="Unassembled WGS sequence"/>
</dbReference>
<dbReference type="RefSeq" id="WP_157798807.1">
    <property type="nucleotide sequence ID" value="NZ_PGFD01000002.1"/>
</dbReference>
<protein>
    <submittedName>
        <fullName evidence="1">Uncharacterized protein</fullName>
    </submittedName>
</protein>
<keyword evidence="2" id="KW-1185">Reference proteome</keyword>